<feature type="region of interest" description="Disordered" evidence="1">
    <location>
        <begin position="14"/>
        <end position="74"/>
    </location>
</feature>
<dbReference type="Proteomes" id="UP000593970">
    <property type="component" value="Chromosome"/>
</dbReference>
<sequence>MLKMILKLIRARQDCQDAAPAPAAPSAAAPAPTTAPAPRKDRRKLRRAKRRASPGARKIDPNGQWLEQARGGKR</sequence>
<feature type="compositionally biased region" description="Low complexity" evidence="1">
    <location>
        <begin position="18"/>
        <end position="37"/>
    </location>
</feature>
<feature type="compositionally biased region" description="Basic residues" evidence="1">
    <location>
        <begin position="40"/>
        <end position="52"/>
    </location>
</feature>
<organism evidence="2 3">
    <name type="scientific">Ralstonia solanacearum</name>
    <name type="common">Pseudomonas solanacearum</name>
    <dbReference type="NCBI Taxonomy" id="305"/>
    <lineage>
        <taxon>Bacteria</taxon>
        <taxon>Pseudomonadati</taxon>
        <taxon>Pseudomonadota</taxon>
        <taxon>Betaproteobacteria</taxon>
        <taxon>Burkholderiales</taxon>
        <taxon>Burkholderiaceae</taxon>
        <taxon>Ralstonia</taxon>
        <taxon>Ralstonia solanacearum species complex</taxon>
    </lineage>
</organism>
<protein>
    <submittedName>
        <fullName evidence="2">Uncharacterized protein</fullName>
    </submittedName>
</protein>
<accession>A0AA92K1K4</accession>
<evidence type="ECO:0000313" key="2">
    <source>
        <dbReference type="EMBL" id="QOK96851.1"/>
    </source>
</evidence>
<dbReference type="EMBL" id="CP051169">
    <property type="protein sequence ID" value="QOK96851.1"/>
    <property type="molecule type" value="Genomic_DNA"/>
</dbReference>
<gene>
    <name evidence="2" type="ORF">HF909_10690</name>
</gene>
<evidence type="ECO:0000313" key="3">
    <source>
        <dbReference type="Proteomes" id="UP000593970"/>
    </source>
</evidence>
<reference evidence="3" key="1">
    <citation type="submission" date="2020-04" db="EMBL/GenBank/DDBJ databases">
        <title>Ralstonia solanacearum UW576, UW763, UW773, and UW774.</title>
        <authorList>
            <person name="Steidl O."/>
            <person name="Truchon A."/>
            <person name="Allen C."/>
        </authorList>
    </citation>
    <scope>NUCLEOTIDE SEQUENCE [LARGE SCALE GENOMIC DNA]</scope>
    <source>
        <strain evidence="3">UW774</strain>
    </source>
</reference>
<name>A0AA92K1K4_RALSL</name>
<proteinExistence type="predicted"/>
<dbReference type="AlphaFoldDB" id="A0AA92K1K4"/>
<evidence type="ECO:0000256" key="1">
    <source>
        <dbReference type="SAM" id="MobiDB-lite"/>
    </source>
</evidence>